<dbReference type="RefSeq" id="WP_130854326.1">
    <property type="nucleotide sequence ID" value="NZ_JBHLWO010000001.1"/>
</dbReference>
<comment type="caution">
    <text evidence="2">The sequence shown here is derived from an EMBL/GenBank/DDBJ whole genome shotgun (WGS) entry which is preliminary data.</text>
</comment>
<dbReference type="EMBL" id="JBHLWO010000001">
    <property type="protein sequence ID" value="MFC0317939.1"/>
    <property type="molecule type" value="Genomic_DNA"/>
</dbReference>
<evidence type="ECO:0000313" key="2">
    <source>
        <dbReference type="EMBL" id="MFC0317939.1"/>
    </source>
</evidence>
<evidence type="ECO:0000313" key="3">
    <source>
        <dbReference type="Proteomes" id="UP001589774"/>
    </source>
</evidence>
<organism evidence="2 3">
    <name type="scientific">Olivibacter oleidegradans</name>
    <dbReference type="NCBI Taxonomy" id="760123"/>
    <lineage>
        <taxon>Bacteria</taxon>
        <taxon>Pseudomonadati</taxon>
        <taxon>Bacteroidota</taxon>
        <taxon>Sphingobacteriia</taxon>
        <taxon>Sphingobacteriales</taxon>
        <taxon>Sphingobacteriaceae</taxon>
        <taxon>Olivibacter</taxon>
    </lineage>
</organism>
<keyword evidence="3" id="KW-1185">Reference proteome</keyword>
<name>A0ABV6HH85_9SPHI</name>
<sequence>MFDIKSIASSLLLFGILSYSYAQNKLTVPDTRAVVTTPTSYAQSFEVNFKQSTTLGLPVGNFSTVVGLRGWYNDSGGKSHELAFSNSDLYYRSGFNSGWEVWRKILAEDINGNIGIGTTSPVSKLDVRGSINASDYIRSQNPDNNEAVVFLGWLNNVPRLRIGGTGVGSANGFDIQLSGDVSVMRLLANGNVGIGTTTPSTKLAVNGTIRAKEVKVESGWADYVFDENYKLMSLTETDQFIKKNKHLPGIPSEKEVKEEGVSLGEMNKKLLEKIEELTLHVITLNKELSEVKQQLKEREK</sequence>
<keyword evidence="1" id="KW-0175">Coiled coil</keyword>
<accession>A0ABV6HH85</accession>
<protein>
    <submittedName>
        <fullName evidence="2">Uncharacterized protein</fullName>
    </submittedName>
</protein>
<gene>
    <name evidence="2" type="ORF">ACFFI0_06445</name>
</gene>
<proteinExistence type="predicted"/>
<dbReference type="Proteomes" id="UP001589774">
    <property type="component" value="Unassembled WGS sequence"/>
</dbReference>
<feature type="coiled-coil region" evidence="1">
    <location>
        <begin position="267"/>
        <end position="294"/>
    </location>
</feature>
<evidence type="ECO:0000256" key="1">
    <source>
        <dbReference type="SAM" id="Coils"/>
    </source>
</evidence>
<reference evidence="2 3" key="1">
    <citation type="submission" date="2024-09" db="EMBL/GenBank/DDBJ databases">
        <authorList>
            <person name="Sun Q."/>
            <person name="Mori K."/>
        </authorList>
    </citation>
    <scope>NUCLEOTIDE SEQUENCE [LARGE SCALE GENOMIC DNA]</scope>
    <source>
        <strain evidence="2 3">CCM 7765</strain>
    </source>
</reference>